<evidence type="ECO:0000313" key="2">
    <source>
        <dbReference type="Proteomes" id="UP000011939"/>
    </source>
</evidence>
<dbReference type="PATRIC" id="fig|1244083.3.peg.725"/>
<accession>M5IRV5</accession>
<proteinExistence type="predicted"/>
<reference evidence="1 2" key="1">
    <citation type="journal article" date="2013" name="Genome Announc.">
        <title>Genome Sequence of Campylobacter showae UNSWCD, Isolated from a Patient with Crohn's Disease.</title>
        <authorList>
            <person name="Tay A.P."/>
            <person name="Kaakoush N.O."/>
            <person name="Deshpande N.P."/>
            <person name="Chen Z."/>
            <person name="Mitchell H."/>
            <person name="Wilkins M.R."/>
        </authorList>
    </citation>
    <scope>NUCLEOTIDE SEQUENCE [LARGE SCALE GENOMIC DNA]</scope>
    <source>
        <strain evidence="1 2">CSUNSWCD</strain>
    </source>
</reference>
<gene>
    <name evidence="1" type="ORF">CSUNSWCD_1350</name>
</gene>
<comment type="caution">
    <text evidence="1">The sequence shown here is derived from an EMBL/GenBank/DDBJ whole genome shotgun (WGS) entry which is preliminary data.</text>
</comment>
<dbReference type="EMBL" id="AMZQ01000002">
    <property type="protein sequence ID" value="EKU12026.1"/>
    <property type="molecule type" value="Genomic_DNA"/>
</dbReference>
<dbReference type="AlphaFoldDB" id="M5IRV5"/>
<evidence type="ECO:0000313" key="1">
    <source>
        <dbReference type="EMBL" id="EKU12026.1"/>
    </source>
</evidence>
<dbReference type="Proteomes" id="UP000011939">
    <property type="component" value="Unassembled WGS sequence"/>
</dbReference>
<dbReference type="STRING" id="1244083.CSUNSWCD_1350"/>
<sequence>MGRYLNLTQKTAANLASVTAANLTPPGFRRQIYDSYLLKG</sequence>
<name>M5IRV5_9BACT</name>
<organism evidence="1 2">
    <name type="scientific">Campylobacter showae CSUNSWCD</name>
    <dbReference type="NCBI Taxonomy" id="1244083"/>
    <lineage>
        <taxon>Bacteria</taxon>
        <taxon>Pseudomonadati</taxon>
        <taxon>Campylobacterota</taxon>
        <taxon>Epsilonproteobacteria</taxon>
        <taxon>Campylobacterales</taxon>
        <taxon>Campylobacteraceae</taxon>
        <taxon>Campylobacter</taxon>
    </lineage>
</organism>
<protein>
    <submittedName>
        <fullName evidence="1">Uncharacterized protein</fullName>
    </submittedName>
</protein>